<reference evidence="1 2" key="1">
    <citation type="journal article" date="2011" name="J. Bacteriol.">
        <title>Complete genome sequence of Acidaminococcus intestini RYC-MR95, a Gram-negative bacterium from the phylum Firmicutes.</title>
        <authorList>
            <person name="D'Auria G."/>
            <person name="Galan J.C."/>
            <person name="Rodriguez-Alcayna M."/>
            <person name="Moya A."/>
            <person name="Baquero F."/>
            <person name="Latorre A."/>
        </authorList>
    </citation>
    <scope>NUCLEOTIDE SEQUENCE [LARGE SCALE GENOMIC DNA]</scope>
    <source>
        <strain evidence="1 2">RyC-MR95</strain>
    </source>
</reference>
<keyword evidence="2" id="KW-1185">Reference proteome</keyword>
<dbReference type="InParanoid" id="G4Q698"/>
<dbReference type="AlphaFoldDB" id="G4Q698"/>
<dbReference type="Proteomes" id="UP000007093">
    <property type="component" value="Chromosome"/>
</dbReference>
<name>G4Q698_ACIIR</name>
<evidence type="ECO:0000313" key="2">
    <source>
        <dbReference type="Proteomes" id="UP000007093"/>
    </source>
</evidence>
<sequence>MGTKKDAFKLSIRLMPKWWFRTCSAGGGVKSVLSLHFNSVQKSD</sequence>
<dbReference type="EMBL" id="CP003058">
    <property type="protein sequence ID" value="AEQ22199.1"/>
    <property type="molecule type" value="Genomic_DNA"/>
</dbReference>
<organism evidence="1 2">
    <name type="scientific">Acidaminococcus intestini (strain RyC-MR95)</name>
    <dbReference type="NCBI Taxonomy" id="568816"/>
    <lineage>
        <taxon>Bacteria</taxon>
        <taxon>Bacillati</taxon>
        <taxon>Bacillota</taxon>
        <taxon>Negativicutes</taxon>
        <taxon>Acidaminococcales</taxon>
        <taxon>Acidaminococcaceae</taxon>
        <taxon>Acidaminococcus</taxon>
    </lineage>
</organism>
<accession>G4Q698</accession>
<proteinExistence type="predicted"/>
<dbReference type="HOGENOM" id="CLU_3211144_0_0_9"/>
<dbReference type="KEGG" id="ain:Acin_0971"/>
<protein>
    <submittedName>
        <fullName evidence="1">Uncharacterized protein</fullName>
    </submittedName>
</protein>
<evidence type="ECO:0000313" key="1">
    <source>
        <dbReference type="EMBL" id="AEQ22199.1"/>
    </source>
</evidence>
<gene>
    <name evidence="1" type="ordered locus">Acin_0971</name>
</gene>